<dbReference type="GO" id="GO:0015276">
    <property type="term" value="F:ligand-gated monoatomic ion channel activity"/>
    <property type="evidence" value="ECO:0007669"/>
    <property type="project" value="InterPro"/>
</dbReference>
<dbReference type="GO" id="GO:0007165">
    <property type="term" value="P:signal transduction"/>
    <property type="evidence" value="ECO:0007669"/>
    <property type="project" value="UniProtKB-ARBA"/>
</dbReference>
<evidence type="ECO:0000313" key="20">
    <source>
        <dbReference type="Proteomes" id="UP000283530"/>
    </source>
</evidence>
<evidence type="ECO:0000256" key="11">
    <source>
        <dbReference type="ARBA" id="ARBA00023286"/>
    </source>
</evidence>
<keyword evidence="7 13" id="KW-0406">Ion transport</keyword>
<dbReference type="FunFam" id="3.40.190.10:FF:000054">
    <property type="entry name" value="Glutamate receptor"/>
    <property type="match status" value="1"/>
</dbReference>
<evidence type="ECO:0000256" key="1">
    <source>
        <dbReference type="ARBA" id="ARBA00004141"/>
    </source>
</evidence>
<evidence type="ECO:0000256" key="5">
    <source>
        <dbReference type="ARBA" id="ARBA00022729"/>
    </source>
</evidence>
<feature type="disulfide bond" evidence="14">
    <location>
        <begin position="772"/>
        <end position="834"/>
    </location>
</feature>
<evidence type="ECO:0000256" key="12">
    <source>
        <dbReference type="ARBA" id="ARBA00023303"/>
    </source>
</evidence>
<feature type="transmembrane region" description="Helical" evidence="16">
    <location>
        <begin position="663"/>
        <end position="687"/>
    </location>
</feature>
<dbReference type="STRING" id="337451.A0A443NJ82"/>
<dbReference type="InterPro" id="IPR001828">
    <property type="entry name" value="ANF_lig-bd_rcpt"/>
</dbReference>
<evidence type="ECO:0000256" key="17">
    <source>
        <dbReference type="SAM" id="SignalP"/>
    </source>
</evidence>
<feature type="chain" id="PRO_5019280104" description="Glutamate receptor" evidence="17">
    <location>
        <begin position="22"/>
        <end position="951"/>
    </location>
</feature>
<evidence type="ECO:0000256" key="3">
    <source>
        <dbReference type="ARBA" id="ARBA00022448"/>
    </source>
</evidence>
<dbReference type="CDD" id="cd13686">
    <property type="entry name" value="GluR_Plant"/>
    <property type="match status" value="1"/>
</dbReference>
<dbReference type="FunFam" id="3.40.190.10:FF:000175">
    <property type="entry name" value="Glutamate receptor"/>
    <property type="match status" value="1"/>
</dbReference>
<feature type="transmembrane region" description="Helical" evidence="16">
    <location>
        <begin position="603"/>
        <end position="621"/>
    </location>
</feature>
<dbReference type="Pfam" id="PF10613">
    <property type="entry name" value="Lig_chan-Glu_bd"/>
    <property type="match status" value="1"/>
</dbReference>
<dbReference type="InterPro" id="IPR017103">
    <property type="entry name" value="Iontropic_Glu_rcpt_pln"/>
</dbReference>
<evidence type="ECO:0000256" key="7">
    <source>
        <dbReference type="ARBA" id="ARBA00023065"/>
    </source>
</evidence>
<keyword evidence="12 13" id="KW-0407">Ion channel</keyword>
<organism evidence="19 20">
    <name type="scientific">Cinnamomum micranthum f. kanehirae</name>
    <dbReference type="NCBI Taxonomy" id="337451"/>
    <lineage>
        <taxon>Eukaryota</taxon>
        <taxon>Viridiplantae</taxon>
        <taxon>Streptophyta</taxon>
        <taxon>Embryophyta</taxon>
        <taxon>Tracheophyta</taxon>
        <taxon>Spermatophyta</taxon>
        <taxon>Magnoliopsida</taxon>
        <taxon>Magnoliidae</taxon>
        <taxon>Laurales</taxon>
        <taxon>Lauraceae</taxon>
        <taxon>Cinnamomum</taxon>
    </lineage>
</organism>
<feature type="domain" description="Ionotropic glutamate receptor C-terminal" evidence="18">
    <location>
        <begin position="482"/>
        <end position="831"/>
    </location>
</feature>
<evidence type="ECO:0000259" key="18">
    <source>
        <dbReference type="SMART" id="SM00079"/>
    </source>
</evidence>
<dbReference type="FunFam" id="3.40.50.2300:FF:000081">
    <property type="entry name" value="Glutamate receptor"/>
    <property type="match status" value="1"/>
</dbReference>
<dbReference type="PRINTS" id="PR01176">
    <property type="entry name" value="GABABRECEPTR"/>
</dbReference>
<evidence type="ECO:0000256" key="15">
    <source>
        <dbReference type="SAM" id="MobiDB-lite"/>
    </source>
</evidence>
<name>A0A443NJ82_9MAGN</name>
<dbReference type="GO" id="GO:0016020">
    <property type="term" value="C:membrane"/>
    <property type="evidence" value="ECO:0007669"/>
    <property type="project" value="UniProtKB-SubCell"/>
</dbReference>
<dbReference type="GO" id="GO:0009611">
    <property type="term" value="P:response to wounding"/>
    <property type="evidence" value="ECO:0007669"/>
    <property type="project" value="UniProtKB-ARBA"/>
</dbReference>
<evidence type="ECO:0000256" key="13">
    <source>
        <dbReference type="PIRNR" id="PIRNR037090"/>
    </source>
</evidence>
<dbReference type="GO" id="GO:1901701">
    <property type="term" value="P:cellular response to oxygen-containing compound"/>
    <property type="evidence" value="ECO:0007669"/>
    <property type="project" value="UniProtKB-ARBA"/>
</dbReference>
<dbReference type="CDD" id="cd19990">
    <property type="entry name" value="PBP1_GABAb_receptor_plant"/>
    <property type="match status" value="1"/>
</dbReference>
<keyword evidence="3 13" id="KW-0813">Transport</keyword>
<dbReference type="InterPro" id="IPR028082">
    <property type="entry name" value="Peripla_BP_I"/>
</dbReference>
<dbReference type="Pfam" id="PF00060">
    <property type="entry name" value="Lig_chan"/>
    <property type="match status" value="1"/>
</dbReference>
<dbReference type="InterPro" id="IPR015683">
    <property type="entry name" value="Ionotropic_Glu_rcpt"/>
</dbReference>
<dbReference type="EMBL" id="QPKB01000003">
    <property type="protein sequence ID" value="RWR78531.1"/>
    <property type="molecule type" value="Genomic_DNA"/>
</dbReference>
<feature type="compositionally biased region" description="Polar residues" evidence="15">
    <location>
        <begin position="941"/>
        <end position="951"/>
    </location>
</feature>
<keyword evidence="6 16" id="KW-1133">Transmembrane helix</keyword>
<dbReference type="SUPFAM" id="SSF53850">
    <property type="entry name" value="Periplasmic binding protein-like II"/>
    <property type="match status" value="1"/>
</dbReference>
<evidence type="ECO:0000256" key="10">
    <source>
        <dbReference type="ARBA" id="ARBA00023180"/>
    </source>
</evidence>
<dbReference type="Gene3D" id="3.40.190.10">
    <property type="entry name" value="Periplasmic binding protein-like II"/>
    <property type="match status" value="2"/>
</dbReference>
<dbReference type="AlphaFoldDB" id="A0A443NJ82"/>
<evidence type="ECO:0000313" key="19">
    <source>
        <dbReference type="EMBL" id="RWR78531.1"/>
    </source>
</evidence>
<evidence type="ECO:0000256" key="9">
    <source>
        <dbReference type="ARBA" id="ARBA00023170"/>
    </source>
</evidence>
<comment type="caution">
    <text evidence="19">The sequence shown here is derived from an EMBL/GenBank/DDBJ whole genome shotgun (WGS) entry which is preliminary data.</text>
</comment>
<dbReference type="Proteomes" id="UP000283530">
    <property type="component" value="Unassembled WGS sequence"/>
</dbReference>
<keyword evidence="8 13" id="KW-0472">Membrane</keyword>
<evidence type="ECO:0000256" key="2">
    <source>
        <dbReference type="ARBA" id="ARBA00008685"/>
    </source>
</evidence>
<dbReference type="Gene3D" id="3.40.50.2300">
    <property type="match status" value="2"/>
</dbReference>
<keyword evidence="4 16" id="KW-0812">Transmembrane</keyword>
<keyword evidence="10" id="KW-0325">Glycoprotein</keyword>
<protein>
    <recommendedName>
        <fullName evidence="13">Glutamate receptor</fullName>
    </recommendedName>
</protein>
<dbReference type="Pfam" id="PF01094">
    <property type="entry name" value="ANF_receptor"/>
    <property type="match status" value="1"/>
</dbReference>
<evidence type="ECO:0000256" key="4">
    <source>
        <dbReference type="ARBA" id="ARBA00022692"/>
    </source>
</evidence>
<keyword evidence="11 13" id="KW-1071">Ligand-gated ion channel</keyword>
<feature type="signal peptide" evidence="17">
    <location>
        <begin position="1"/>
        <end position="21"/>
    </location>
</feature>
<comment type="function">
    <text evidence="13">Glutamate-gated receptor that probably acts as non-selective cation channel.</text>
</comment>
<keyword evidence="9 13" id="KW-0675">Receptor</keyword>
<feature type="region of interest" description="Disordered" evidence="15">
    <location>
        <begin position="907"/>
        <end position="951"/>
    </location>
</feature>
<dbReference type="InterPro" id="IPR019594">
    <property type="entry name" value="Glu/Gly-bd"/>
</dbReference>
<dbReference type="Gene3D" id="1.10.287.70">
    <property type="match status" value="1"/>
</dbReference>
<keyword evidence="5 17" id="KW-0732">Signal</keyword>
<comment type="similarity">
    <text evidence="2 13">Belongs to the glutamate-gated ion channel (TC 1.A.10.1) family.</text>
</comment>
<comment type="subcellular location">
    <subcellularLocation>
        <location evidence="1">Membrane</location>
        <topology evidence="1">Multi-pass membrane protein</topology>
    </subcellularLocation>
</comment>
<accession>A0A443NJ82</accession>
<keyword evidence="14" id="KW-1015">Disulfide bond</keyword>
<reference evidence="19 20" key="1">
    <citation type="journal article" date="2019" name="Nat. Plants">
        <title>Stout camphor tree genome fills gaps in understanding of flowering plant genome evolution.</title>
        <authorList>
            <person name="Chaw S.M."/>
            <person name="Liu Y.C."/>
            <person name="Wu Y.W."/>
            <person name="Wang H.Y."/>
            <person name="Lin C.I."/>
            <person name="Wu C.S."/>
            <person name="Ke H.M."/>
            <person name="Chang L.Y."/>
            <person name="Hsu C.Y."/>
            <person name="Yang H.T."/>
            <person name="Sudianto E."/>
            <person name="Hsu M.H."/>
            <person name="Wu K.P."/>
            <person name="Wang L.N."/>
            <person name="Leebens-Mack J.H."/>
            <person name="Tsai I.J."/>
        </authorList>
    </citation>
    <scope>NUCLEOTIDE SEQUENCE [LARGE SCALE GENOMIC DNA]</scope>
    <source>
        <strain evidence="20">cv. Chaw 1501</strain>
        <tissue evidence="19">Young leaves</tissue>
    </source>
</reference>
<evidence type="ECO:0000256" key="6">
    <source>
        <dbReference type="ARBA" id="ARBA00022989"/>
    </source>
</evidence>
<feature type="compositionally biased region" description="Polar residues" evidence="15">
    <location>
        <begin position="922"/>
        <end position="931"/>
    </location>
</feature>
<dbReference type="InterPro" id="IPR001320">
    <property type="entry name" value="Iontro_rcpt_C"/>
</dbReference>
<dbReference type="OrthoDB" id="5984008at2759"/>
<dbReference type="InterPro" id="IPR044440">
    <property type="entry name" value="GABAb_receptor_plant_PBP1"/>
</dbReference>
<keyword evidence="20" id="KW-1185">Reference proteome</keyword>
<dbReference type="SMART" id="SM00079">
    <property type="entry name" value="PBPe"/>
    <property type="match status" value="1"/>
</dbReference>
<gene>
    <name evidence="19" type="ORF">CKAN_00706900</name>
</gene>
<proteinExistence type="inferred from homology"/>
<sequence>MKRVGFLGLVLVLCWGMFSNAAISRNVSSRPPVVHIGAIFTFNSVIGRVAKVAIEAAVEDINSNSSVLGGTKLVVSMQDSNYSGLVGIMEALQFMATDVVAIVGPQADVLAHVISHVANELQVPLLSFAATDPTLSSLQYPFFVRTTQSDLFQMSAVADLVDYYNWKNVIAIYVDDDHGRNGIAALGDKLAEKRCKISYKAGISPIYKAGISPVLGRDEVMNILVQVALMESRIIIVHTYLNTGLVVLSVAQHLGMMGNGYVWIATDWLSTVVDSSPSLSMDTISSMQGVITFRQHTADSKLKSDFVSRWRSQLTRKRRAPSLKLNTYGLYAYDTVWMLAHAINAFLSDGGTISFSNDSRLHAVGGGTLNLEAMSIFDGGNVLLKEIYQTNRMGVTGLLQFDADRFLVRPAYDIINVVGTGIRNIGYWSNYSGLSIIPPETLYLKPPNRSSSNQQLLSVIWPGDATTRPRGWVFPNNGKELRIGVPNRVSYRAFVSQVNSSNTMRGFCIDVFTAALNLLPYAVPYRFIPFGDGKNNPSYTELVTLITKDVFDAVVGDITIVTNRTKIVDFTQPFIESGLVIVAPMKKINSSAWAFLRPFTLEMWAVTAVFFLIVGTVVWILEHRLNDEFRGPPKRQFVTILWFSFSTMFFAHRENTVSTLGRMVLLIWLFVVLIIQSSYTASLTSILTVQQLSSPISGIDSLIKSDVPVGFQVGSFAENYLHEELGIAKSRLVSLGRREDYATALEKGPENGGVAAVVDELPYVQLFLSRQCKYKIIGQEFTKSGWGFVSILILKMAFPRDSPLAVDLSTAILQLSENGDLQRIHDKWLSRTTCSSDSTELESNQLHLKSFVGLYFLCGLVCFIALLVYFVLVVRQFSRDVPDEPVSSDPGSSRSRRLQKFFTFADEKEETVKSRSKRRQMEQSSRGSTNTETRHMEKADSNNSNISLSLH</sequence>
<evidence type="ECO:0000256" key="16">
    <source>
        <dbReference type="SAM" id="Phobius"/>
    </source>
</evidence>
<dbReference type="FunFam" id="1.10.287.70:FF:000037">
    <property type="entry name" value="Glutamate receptor"/>
    <property type="match status" value="1"/>
</dbReference>
<dbReference type="PANTHER" id="PTHR18966">
    <property type="entry name" value="IONOTROPIC GLUTAMATE RECEPTOR"/>
    <property type="match status" value="1"/>
</dbReference>
<dbReference type="PIRSF" id="PIRSF037090">
    <property type="entry name" value="Iontro_Glu-like_rcpt_pln"/>
    <property type="match status" value="1"/>
</dbReference>
<dbReference type="SUPFAM" id="SSF53822">
    <property type="entry name" value="Periplasmic binding protein-like I"/>
    <property type="match status" value="1"/>
</dbReference>
<evidence type="ECO:0000256" key="14">
    <source>
        <dbReference type="PIRSR" id="PIRSR037090-50"/>
    </source>
</evidence>
<evidence type="ECO:0000256" key="8">
    <source>
        <dbReference type="ARBA" id="ARBA00023136"/>
    </source>
</evidence>
<feature type="transmembrane region" description="Helical" evidence="16">
    <location>
        <begin position="852"/>
        <end position="872"/>
    </location>
</feature>